<sequence>MHNDKTISEENHRKTDDLNKDQLKDDKNHRLIIKIFNVIQQKITNANPSDVNQGLEQAINDGKTK</sequence>
<evidence type="ECO:0000313" key="2">
    <source>
        <dbReference type="EMBL" id="SUK40714.1"/>
    </source>
</evidence>
<gene>
    <name evidence="2" type="primary">lipA_1</name>
    <name evidence="2" type="ORF">NCTC5664_01031</name>
</gene>
<evidence type="ECO:0000313" key="3">
    <source>
        <dbReference type="Proteomes" id="UP000254502"/>
    </source>
</evidence>
<name>A0A380DP27_STAAU</name>
<evidence type="ECO:0000256" key="1">
    <source>
        <dbReference type="SAM" id="MobiDB-lite"/>
    </source>
</evidence>
<dbReference type="EC" id="3.1.1.3" evidence="2"/>
<dbReference type="AlphaFoldDB" id="A0A380DP27"/>
<accession>A0A380DP27</accession>
<keyword evidence="2" id="KW-0378">Hydrolase</keyword>
<feature type="region of interest" description="Disordered" evidence="1">
    <location>
        <begin position="1"/>
        <end position="24"/>
    </location>
</feature>
<dbReference type="EMBL" id="UHAQ01000002">
    <property type="protein sequence ID" value="SUK40714.1"/>
    <property type="molecule type" value="Genomic_DNA"/>
</dbReference>
<organism evidence="2 3">
    <name type="scientific">Staphylococcus aureus</name>
    <dbReference type="NCBI Taxonomy" id="1280"/>
    <lineage>
        <taxon>Bacteria</taxon>
        <taxon>Bacillati</taxon>
        <taxon>Bacillota</taxon>
        <taxon>Bacilli</taxon>
        <taxon>Bacillales</taxon>
        <taxon>Staphylococcaceae</taxon>
        <taxon>Staphylococcus</taxon>
    </lineage>
</organism>
<reference evidence="2 3" key="1">
    <citation type="submission" date="2018-06" db="EMBL/GenBank/DDBJ databases">
        <authorList>
            <consortium name="Pathogen Informatics"/>
            <person name="Doyle S."/>
        </authorList>
    </citation>
    <scope>NUCLEOTIDE SEQUENCE [LARGE SCALE GENOMIC DNA]</scope>
    <source>
        <strain evidence="2 3">NCTC5664</strain>
    </source>
</reference>
<proteinExistence type="predicted"/>
<dbReference type="GO" id="GO:0004806">
    <property type="term" value="F:triacylglycerol lipase activity"/>
    <property type="evidence" value="ECO:0007669"/>
    <property type="project" value="UniProtKB-EC"/>
</dbReference>
<protein>
    <submittedName>
        <fullName evidence="2">Lipase</fullName>
        <ecNumber evidence="2">3.1.1.3</ecNumber>
    </submittedName>
</protein>
<dbReference type="Proteomes" id="UP000254502">
    <property type="component" value="Unassembled WGS sequence"/>
</dbReference>